<reference evidence="2" key="5">
    <citation type="submission" date="2025-09" db="UniProtKB">
        <authorList>
            <consortium name="Ensembl"/>
        </authorList>
    </citation>
    <scope>IDENTIFICATION</scope>
</reference>
<keyword evidence="1" id="KW-1133">Transmembrane helix</keyword>
<dbReference type="PANTHER" id="PTHR28613">
    <property type="entry name" value="SI:CH211-232M10.4-RELATED"/>
    <property type="match status" value="1"/>
</dbReference>
<evidence type="ECO:0000313" key="2">
    <source>
        <dbReference type="Ensembl" id="ENSEEEP00000041578.1"/>
    </source>
</evidence>
<keyword evidence="1" id="KW-0472">Membrane</keyword>
<gene>
    <name evidence="2" type="primary">TMEM238</name>
</gene>
<dbReference type="Proteomes" id="UP000314983">
    <property type="component" value="Chromosome 10"/>
</dbReference>
<dbReference type="AlphaFoldDB" id="A0A4W4GYL8"/>
<reference evidence="3" key="1">
    <citation type="journal article" date="2014" name="Science">
        <title>Nonhuman genetics. Genomic basis for the convergent evolution of electric organs.</title>
        <authorList>
            <person name="Gallant J.R."/>
            <person name="Traeger L.L."/>
            <person name="Volkening J.D."/>
            <person name="Moffett H."/>
            <person name="Chen P.H."/>
            <person name="Novina C.D."/>
            <person name="Phillips G.N.Jr."/>
            <person name="Anand R."/>
            <person name="Wells G.B."/>
            <person name="Pinch M."/>
            <person name="Guth R."/>
            <person name="Unguez G.A."/>
            <person name="Albert J.S."/>
            <person name="Zakon H.H."/>
            <person name="Samanta M.P."/>
            <person name="Sussman M.R."/>
        </authorList>
    </citation>
    <scope>NUCLEOTIDE SEQUENCE [LARGE SCALE GENOMIC DNA]</scope>
</reference>
<name>A0A4W4GYL8_ELEEL</name>
<feature type="transmembrane region" description="Helical" evidence="1">
    <location>
        <begin position="12"/>
        <end position="35"/>
    </location>
</feature>
<dbReference type="Pfam" id="PF15125">
    <property type="entry name" value="TMEM238"/>
    <property type="match status" value="1"/>
</dbReference>
<accession>A0A4W4GYL8</accession>
<evidence type="ECO:0000256" key="1">
    <source>
        <dbReference type="SAM" id="Phobius"/>
    </source>
</evidence>
<reference evidence="2" key="3">
    <citation type="submission" date="2020-05" db="EMBL/GenBank/DDBJ databases">
        <title>Electrophorus electricus (electric eel) genome, fEleEle1, primary haplotype.</title>
        <authorList>
            <person name="Myers G."/>
            <person name="Meyer A."/>
            <person name="Fedrigo O."/>
            <person name="Formenti G."/>
            <person name="Rhie A."/>
            <person name="Tracey A."/>
            <person name="Sims Y."/>
            <person name="Jarvis E.D."/>
        </authorList>
    </citation>
    <scope>NUCLEOTIDE SEQUENCE [LARGE SCALE GENOMIC DNA]</scope>
</reference>
<feature type="transmembrane region" description="Helical" evidence="1">
    <location>
        <begin position="47"/>
        <end position="68"/>
    </location>
</feature>
<evidence type="ECO:0008006" key="4">
    <source>
        <dbReference type="Google" id="ProtNLM"/>
    </source>
</evidence>
<protein>
    <recommendedName>
        <fullName evidence="4">Transmembrane protein 238a</fullName>
    </recommendedName>
</protein>
<dbReference type="OMA" id="PLEIQGQ"/>
<dbReference type="InterPro" id="IPR029365">
    <property type="entry name" value="TMEM238"/>
</dbReference>
<keyword evidence="1" id="KW-0812">Transmembrane</keyword>
<dbReference type="GeneTree" id="ENSGT00940000162720"/>
<proteinExistence type="predicted"/>
<dbReference type="Ensembl" id="ENSEEET00000042059.2">
    <property type="protein sequence ID" value="ENSEEEP00000041578.1"/>
    <property type="gene ID" value="ENSEEEG00000019670.2"/>
</dbReference>
<organism evidence="2 3">
    <name type="scientific">Electrophorus electricus</name>
    <name type="common">Electric eel</name>
    <name type="synonym">Gymnotus electricus</name>
    <dbReference type="NCBI Taxonomy" id="8005"/>
    <lineage>
        <taxon>Eukaryota</taxon>
        <taxon>Metazoa</taxon>
        <taxon>Chordata</taxon>
        <taxon>Craniata</taxon>
        <taxon>Vertebrata</taxon>
        <taxon>Euteleostomi</taxon>
        <taxon>Actinopterygii</taxon>
        <taxon>Neopterygii</taxon>
        <taxon>Teleostei</taxon>
        <taxon>Ostariophysi</taxon>
        <taxon>Gymnotiformes</taxon>
        <taxon>Gymnotoidei</taxon>
        <taxon>Gymnotidae</taxon>
        <taxon>Electrophorus</taxon>
    </lineage>
</organism>
<reference evidence="2" key="4">
    <citation type="submission" date="2025-08" db="UniProtKB">
        <authorList>
            <consortium name="Ensembl"/>
        </authorList>
    </citation>
    <scope>IDENTIFICATION</scope>
</reference>
<evidence type="ECO:0000313" key="3">
    <source>
        <dbReference type="Proteomes" id="UP000314983"/>
    </source>
</evidence>
<dbReference type="STRING" id="8005.ENSEEEP00000041578"/>
<dbReference type="PANTHER" id="PTHR28613:SF5">
    <property type="entry name" value="TRANSMEMBRANE PROTEIN 238"/>
    <property type="match status" value="1"/>
</dbReference>
<sequence length="104" mass="11539">MSTKNEGLAHCKFILVFAIIMDIFGITTVLMGVFAPLEVKGHDFGDLLVYTGTVLVMLSMAGWVMWYSGNIEGLTSIKDLEARRTPLDRLACSLSQQVYMETIC</sequence>
<reference evidence="3" key="2">
    <citation type="journal article" date="2017" name="Sci. Adv.">
        <title>A tail of two voltages: Proteomic comparison of the three electric organs of the electric eel.</title>
        <authorList>
            <person name="Traeger L.L."/>
            <person name="Sabat G."/>
            <person name="Barrett-Wilt G.A."/>
            <person name="Wells G.B."/>
            <person name="Sussman M.R."/>
        </authorList>
    </citation>
    <scope>NUCLEOTIDE SEQUENCE [LARGE SCALE GENOMIC DNA]</scope>
</reference>
<keyword evidence="3" id="KW-1185">Reference proteome</keyword>